<feature type="domain" description="HAMP" evidence="10">
    <location>
        <begin position="203"/>
        <end position="256"/>
    </location>
</feature>
<dbReference type="GO" id="GO:0007165">
    <property type="term" value="P:signal transduction"/>
    <property type="evidence" value="ECO:0007669"/>
    <property type="project" value="UniProtKB-KW"/>
</dbReference>
<dbReference type="SMART" id="SM00304">
    <property type="entry name" value="HAMP"/>
    <property type="match status" value="1"/>
</dbReference>
<sequence length="561" mass="60342">MNVGKKLNVTFITFILLLAIAIGSNFINLDRIENQTDEAIERRIEQLLSIKGIRQEVTEQGLYVRSLILSPSTENKEKLLTTAKELTESIARLGESSKSIKMKELHEKLNTSNEQFSVEMPKVIAAVEEGDTVQATTILNTAIQQINLDTFTITEEMEQYQLAQVNEIKTSLSSLQTSARTVSGIILAISIAIAVGLMFYVRRAITNPLQRLMGSAAVIGDGDLSQEDVMITSKDELGKLAAIFNNMKNNLRGLIVHIQSNAEQLSASAEELSASAEEMTATTEDVTRQATETAESSQLASGAANESAVAMEETAHGIQRIAEASQQLHTSSLYASETATNGTEIIADAKKQMDTINESTSTVNELVQKLAKQTEEIGHITKVITDITEQTNLLALNAAIEAARAGEHGKGFAVVADEVRKLAEESKASANSITMLTTEIQQDTENVERAMTNSLASVQDGVVVITKAGESFATIVGAVGEMTHQIQEVSATAEELSASAEQVSASVTEIATGAKNITSNIDTVAAAMEEQSATMNEVTNVATALSENAQELQEEVRKFKV</sequence>
<evidence type="ECO:0000256" key="1">
    <source>
        <dbReference type="ARBA" id="ARBA00004236"/>
    </source>
</evidence>
<dbReference type="Gene3D" id="1.10.287.950">
    <property type="entry name" value="Methyl-accepting chemotaxis protein"/>
    <property type="match status" value="1"/>
</dbReference>
<name>A0A0M9DGV8_9BACI</name>
<dbReference type="CDD" id="cd06225">
    <property type="entry name" value="HAMP"/>
    <property type="match status" value="1"/>
</dbReference>
<protein>
    <submittedName>
        <fullName evidence="11">Chemotaxis protein</fullName>
    </submittedName>
</protein>
<keyword evidence="12" id="KW-1185">Reference proteome</keyword>
<keyword evidence="4 6" id="KW-0807">Transducer</keyword>
<evidence type="ECO:0000256" key="8">
    <source>
        <dbReference type="SAM" id="Phobius"/>
    </source>
</evidence>
<evidence type="ECO:0000313" key="11">
    <source>
        <dbReference type="EMBL" id="KOY80639.1"/>
    </source>
</evidence>
<evidence type="ECO:0000259" key="10">
    <source>
        <dbReference type="PROSITE" id="PS50885"/>
    </source>
</evidence>
<dbReference type="InterPro" id="IPR004090">
    <property type="entry name" value="Chemotax_Me-accpt_rcpt"/>
</dbReference>
<dbReference type="PANTHER" id="PTHR32089:SF112">
    <property type="entry name" value="LYSOZYME-LIKE PROTEIN-RELATED"/>
    <property type="match status" value="1"/>
</dbReference>
<gene>
    <name evidence="11" type="ORF">ADM90_15670</name>
</gene>
<dbReference type="GO" id="GO:0006935">
    <property type="term" value="P:chemotaxis"/>
    <property type="evidence" value="ECO:0007669"/>
    <property type="project" value="InterPro"/>
</dbReference>
<comment type="similarity">
    <text evidence="5">Belongs to the methyl-accepting chemotaxis (MCP) protein family.</text>
</comment>
<dbReference type="AlphaFoldDB" id="A0A0M9DGV8"/>
<evidence type="ECO:0000256" key="6">
    <source>
        <dbReference type="PROSITE-ProRule" id="PRU00284"/>
    </source>
</evidence>
<dbReference type="PATRIC" id="fig|33935.3.peg.1865"/>
<keyword evidence="3 8" id="KW-0472">Membrane</keyword>
<dbReference type="RefSeq" id="WP_053995879.1">
    <property type="nucleotide sequence ID" value="NZ_CP065643.1"/>
</dbReference>
<keyword evidence="2" id="KW-1003">Cell membrane</keyword>
<evidence type="ECO:0000259" key="9">
    <source>
        <dbReference type="PROSITE" id="PS50111"/>
    </source>
</evidence>
<dbReference type="Pfam" id="PF00015">
    <property type="entry name" value="MCPsignal"/>
    <property type="match status" value="1"/>
</dbReference>
<keyword evidence="8" id="KW-0812">Transmembrane</keyword>
<comment type="subcellular location">
    <subcellularLocation>
        <location evidence="1">Cell membrane</location>
    </subcellularLocation>
</comment>
<dbReference type="Pfam" id="PF00672">
    <property type="entry name" value="HAMP"/>
    <property type="match status" value="1"/>
</dbReference>
<keyword evidence="8" id="KW-1133">Transmembrane helix</keyword>
<evidence type="ECO:0000256" key="4">
    <source>
        <dbReference type="ARBA" id="ARBA00023224"/>
    </source>
</evidence>
<feature type="domain" description="Methyl-accepting transducer" evidence="9">
    <location>
        <begin position="275"/>
        <end position="511"/>
    </location>
</feature>
<dbReference type="OrthoDB" id="2168386at2"/>
<evidence type="ECO:0000313" key="12">
    <source>
        <dbReference type="Proteomes" id="UP000037977"/>
    </source>
</evidence>
<dbReference type="Gene3D" id="1.10.8.500">
    <property type="entry name" value="HAMP domain in histidine kinase"/>
    <property type="match status" value="1"/>
</dbReference>
<dbReference type="PROSITE" id="PS50111">
    <property type="entry name" value="CHEMOTAXIS_TRANSDUC_2"/>
    <property type="match status" value="1"/>
</dbReference>
<comment type="caution">
    <text evidence="11">The sequence shown here is derived from an EMBL/GenBank/DDBJ whole genome shotgun (WGS) entry which is preliminary data.</text>
</comment>
<feature type="compositionally biased region" description="Polar residues" evidence="7">
    <location>
        <begin position="280"/>
        <end position="300"/>
    </location>
</feature>
<dbReference type="SUPFAM" id="SSF58104">
    <property type="entry name" value="Methyl-accepting chemotaxis protein (MCP) signaling domain"/>
    <property type="match status" value="2"/>
</dbReference>
<evidence type="ECO:0000256" key="3">
    <source>
        <dbReference type="ARBA" id="ARBA00023136"/>
    </source>
</evidence>
<dbReference type="PROSITE" id="PS50885">
    <property type="entry name" value="HAMP"/>
    <property type="match status" value="1"/>
</dbReference>
<proteinExistence type="inferred from homology"/>
<feature type="region of interest" description="Disordered" evidence="7">
    <location>
        <begin position="269"/>
        <end position="310"/>
    </location>
</feature>
<dbReference type="GO" id="GO:0005886">
    <property type="term" value="C:plasma membrane"/>
    <property type="evidence" value="ECO:0007669"/>
    <property type="project" value="UniProtKB-SubCell"/>
</dbReference>
<reference evidence="11 12" key="1">
    <citation type="submission" date="2015-07" db="EMBL/GenBank/DDBJ databases">
        <title>Genome sequencing project for genomic taxonomy and phylogenomics of Bacillus-like bacteria.</title>
        <authorList>
            <person name="Liu B."/>
            <person name="Wang J."/>
            <person name="Zhu Y."/>
            <person name="Liu G."/>
            <person name="Chen Q."/>
            <person name="Chen Z."/>
            <person name="Che J."/>
            <person name="Ge C."/>
            <person name="Shi H."/>
            <person name="Pan Z."/>
            <person name="Liu X."/>
        </authorList>
    </citation>
    <scope>NUCLEOTIDE SEQUENCE [LARGE SCALE GENOMIC DNA]</scope>
    <source>
        <strain evidence="11 12">DSM 54</strain>
    </source>
</reference>
<dbReference type="SMART" id="SM00283">
    <property type="entry name" value="MA"/>
    <property type="match status" value="1"/>
</dbReference>
<evidence type="ECO:0000256" key="7">
    <source>
        <dbReference type="SAM" id="MobiDB-lite"/>
    </source>
</evidence>
<accession>A0A0M9DGV8</accession>
<organism evidence="11 12">
    <name type="scientific">Lysinibacillus macroides</name>
    <dbReference type="NCBI Taxonomy" id="33935"/>
    <lineage>
        <taxon>Bacteria</taxon>
        <taxon>Bacillati</taxon>
        <taxon>Bacillota</taxon>
        <taxon>Bacilli</taxon>
        <taxon>Bacillales</taxon>
        <taxon>Bacillaceae</taxon>
        <taxon>Lysinibacillus</taxon>
    </lineage>
</organism>
<evidence type="ECO:0000256" key="2">
    <source>
        <dbReference type="ARBA" id="ARBA00022475"/>
    </source>
</evidence>
<dbReference type="STRING" id="33935.ADM90_15670"/>
<feature type="compositionally biased region" description="Low complexity" evidence="7">
    <location>
        <begin position="269"/>
        <end position="278"/>
    </location>
</feature>
<dbReference type="InterPro" id="IPR004089">
    <property type="entry name" value="MCPsignal_dom"/>
</dbReference>
<dbReference type="PANTHER" id="PTHR32089">
    <property type="entry name" value="METHYL-ACCEPTING CHEMOTAXIS PROTEIN MCPB"/>
    <property type="match status" value="1"/>
</dbReference>
<dbReference type="Proteomes" id="UP000037977">
    <property type="component" value="Unassembled WGS sequence"/>
</dbReference>
<dbReference type="PRINTS" id="PR00260">
    <property type="entry name" value="CHEMTRNSDUCR"/>
</dbReference>
<dbReference type="InterPro" id="IPR024478">
    <property type="entry name" value="HlyB_4HB_MCP"/>
</dbReference>
<dbReference type="EMBL" id="LGCI01000010">
    <property type="protein sequence ID" value="KOY80639.1"/>
    <property type="molecule type" value="Genomic_DNA"/>
</dbReference>
<dbReference type="InterPro" id="IPR003660">
    <property type="entry name" value="HAMP_dom"/>
</dbReference>
<dbReference type="GO" id="GO:0004888">
    <property type="term" value="F:transmembrane signaling receptor activity"/>
    <property type="evidence" value="ECO:0007669"/>
    <property type="project" value="InterPro"/>
</dbReference>
<dbReference type="Pfam" id="PF12729">
    <property type="entry name" value="4HB_MCP_1"/>
    <property type="match status" value="1"/>
</dbReference>
<evidence type="ECO:0000256" key="5">
    <source>
        <dbReference type="ARBA" id="ARBA00029447"/>
    </source>
</evidence>
<dbReference type="CDD" id="cd11386">
    <property type="entry name" value="MCP_signal"/>
    <property type="match status" value="1"/>
</dbReference>
<feature type="transmembrane region" description="Helical" evidence="8">
    <location>
        <begin position="182"/>
        <end position="201"/>
    </location>
</feature>